<dbReference type="AlphaFoldDB" id="A0A8H7ZAR6"/>
<evidence type="ECO:0000259" key="4">
    <source>
        <dbReference type="PROSITE" id="PS51294"/>
    </source>
</evidence>
<dbReference type="PROSITE" id="PS51294">
    <property type="entry name" value="HTH_MYB"/>
    <property type="match status" value="1"/>
</dbReference>
<feature type="compositionally biased region" description="Polar residues" evidence="2">
    <location>
        <begin position="58"/>
        <end position="68"/>
    </location>
</feature>
<evidence type="ECO:0000256" key="1">
    <source>
        <dbReference type="ARBA" id="ARBA00023242"/>
    </source>
</evidence>
<dbReference type="InterPro" id="IPR017930">
    <property type="entry name" value="Myb_dom"/>
</dbReference>
<comment type="caution">
    <text evidence="5">The sequence shown here is derived from an EMBL/GenBank/DDBJ whole genome shotgun (WGS) entry which is preliminary data.</text>
</comment>
<dbReference type="PANTHER" id="PTHR46734:SF1">
    <property type="entry name" value="TELOMERIC REPEAT-BINDING FACTOR 1"/>
    <property type="match status" value="1"/>
</dbReference>
<feature type="region of interest" description="Disordered" evidence="2">
    <location>
        <begin position="1"/>
        <end position="71"/>
    </location>
</feature>
<accession>A0A8H7ZAR6</accession>
<protein>
    <submittedName>
        <fullName evidence="5">MYB DNA-binding domain-containing protein</fullName>
    </submittedName>
</protein>
<dbReference type="Gene3D" id="1.10.10.60">
    <property type="entry name" value="Homeodomain-like"/>
    <property type="match status" value="1"/>
</dbReference>
<name>A0A8H7ZAR6_AJECA</name>
<feature type="domain" description="HTH myb-type" evidence="4">
    <location>
        <begin position="276"/>
        <end position="335"/>
    </location>
</feature>
<keyword evidence="5" id="KW-0238">DNA-binding</keyword>
<feature type="region of interest" description="Disordered" evidence="2">
    <location>
        <begin position="348"/>
        <end position="370"/>
    </location>
</feature>
<dbReference type="SUPFAM" id="SSF46689">
    <property type="entry name" value="Homeodomain-like"/>
    <property type="match status" value="2"/>
</dbReference>
<dbReference type="VEuPathDB" id="FungiDB:I7I52_02580"/>
<keyword evidence="1" id="KW-0539">Nucleus</keyword>
<feature type="region of interest" description="Disordered" evidence="2">
    <location>
        <begin position="199"/>
        <end position="220"/>
    </location>
</feature>
<dbReference type="InterPro" id="IPR052450">
    <property type="entry name" value="TRBD-Containing_Protein"/>
</dbReference>
<reference evidence="5 6" key="1">
    <citation type="submission" date="2021-01" db="EMBL/GenBank/DDBJ databases">
        <title>Chromosome-level genome assembly of a human fungal pathogen reveals clustering of transcriptionally co-regulated genes.</title>
        <authorList>
            <person name="Voorhies M."/>
            <person name="Cohen S."/>
            <person name="Shea T.P."/>
            <person name="Petrus S."/>
            <person name="Munoz J.F."/>
            <person name="Poplawski S."/>
            <person name="Goldman W.E."/>
            <person name="Michael T."/>
            <person name="Cuomo C.A."/>
            <person name="Sil A."/>
            <person name="Beyhan S."/>
        </authorList>
    </citation>
    <scope>NUCLEOTIDE SEQUENCE [LARGE SCALE GENOMIC DNA]</scope>
    <source>
        <strain evidence="5 6">G184AR</strain>
    </source>
</reference>
<organism evidence="5 6">
    <name type="scientific">Ajellomyces capsulatus</name>
    <name type="common">Darling's disease fungus</name>
    <name type="synonym">Histoplasma capsulatum</name>
    <dbReference type="NCBI Taxonomy" id="5037"/>
    <lineage>
        <taxon>Eukaryota</taxon>
        <taxon>Fungi</taxon>
        <taxon>Dikarya</taxon>
        <taxon>Ascomycota</taxon>
        <taxon>Pezizomycotina</taxon>
        <taxon>Eurotiomycetes</taxon>
        <taxon>Eurotiomycetidae</taxon>
        <taxon>Onygenales</taxon>
        <taxon>Ajellomycetaceae</taxon>
        <taxon>Histoplasma</taxon>
    </lineage>
</organism>
<evidence type="ECO:0000256" key="2">
    <source>
        <dbReference type="SAM" id="MobiDB-lite"/>
    </source>
</evidence>
<dbReference type="Gene3D" id="1.10.246.220">
    <property type="match status" value="1"/>
</dbReference>
<dbReference type="PROSITE" id="PS50090">
    <property type="entry name" value="MYB_LIKE"/>
    <property type="match status" value="1"/>
</dbReference>
<evidence type="ECO:0000259" key="3">
    <source>
        <dbReference type="PROSITE" id="PS50090"/>
    </source>
</evidence>
<dbReference type="InterPro" id="IPR001005">
    <property type="entry name" value="SANT/Myb"/>
</dbReference>
<feature type="domain" description="Myb-like" evidence="3">
    <location>
        <begin position="276"/>
        <end position="328"/>
    </location>
</feature>
<feature type="compositionally biased region" description="Pro residues" evidence="2">
    <location>
        <begin position="605"/>
        <end position="614"/>
    </location>
</feature>
<feature type="compositionally biased region" description="Low complexity" evidence="2">
    <location>
        <begin position="429"/>
        <end position="443"/>
    </location>
</feature>
<dbReference type="Pfam" id="PF00249">
    <property type="entry name" value="Myb_DNA-binding"/>
    <property type="match status" value="1"/>
</dbReference>
<dbReference type="OrthoDB" id="608866at2759"/>
<dbReference type="GO" id="GO:0003677">
    <property type="term" value="F:DNA binding"/>
    <property type="evidence" value="ECO:0007669"/>
    <property type="project" value="UniProtKB-KW"/>
</dbReference>
<dbReference type="SMART" id="SM00717">
    <property type="entry name" value="SANT"/>
    <property type="match status" value="2"/>
</dbReference>
<evidence type="ECO:0000313" key="6">
    <source>
        <dbReference type="Proteomes" id="UP000670092"/>
    </source>
</evidence>
<evidence type="ECO:0000313" key="5">
    <source>
        <dbReference type="EMBL" id="KAG5304303.1"/>
    </source>
</evidence>
<dbReference type="InterPro" id="IPR009057">
    <property type="entry name" value="Homeodomain-like_sf"/>
</dbReference>
<feature type="region of interest" description="Disordered" evidence="2">
    <location>
        <begin position="570"/>
        <end position="656"/>
    </location>
</feature>
<feature type="region of interest" description="Disordered" evidence="2">
    <location>
        <begin position="261"/>
        <end position="282"/>
    </location>
</feature>
<dbReference type="PANTHER" id="PTHR46734">
    <property type="entry name" value="TELOMERIC REPEAT-BINDING FACTOR 1 TERF1"/>
    <property type="match status" value="1"/>
</dbReference>
<feature type="compositionally biased region" description="Low complexity" evidence="2">
    <location>
        <begin position="630"/>
        <end position="640"/>
    </location>
</feature>
<feature type="compositionally biased region" description="Polar residues" evidence="2">
    <location>
        <begin position="587"/>
        <end position="598"/>
    </location>
</feature>
<sequence length="656" mass="71465">MDPLTGMYTTPIADDPFSQLRDFPQPNALRIPPLRDPLPSRSLKVPSPLEPNAGGTRETASISKTSLIGGNPPAKLPTLEDFLHAARTNSAFDTTFGKASSSDPPPKTILPTFINLRAIEKLPYASFDEDIPRKHRRIDLNGDVFGEHLQLPIPKNQKEIPKRPPFGPLTILNGLNEPPPNAALFPPIEPNATPTILTRPTRDTSDPPGIPPGGATKEGRGRRINDIIELGIEESVEDIEESFGEDGSHLTLPDHVSKESIEEVDKEYLSPQPQTRPRKKLRKWTEEETRDLLRGVVKCGVGNWTAILAQPELHFNQRTAANLKDRFRVCCPWAYGSEQNTIKEVKTGLADASNGPDASSSAKILLPGPGISRNKQELAASTANILKPTDQNSSVGQSPPKSPPAIPSVDGPSNLTSDPKLRRKKSRVSASKTNPSLSSKSKSTLISLGLEEPCLSIKSNRRSRRPFTPAEDDALLKGHAVHGFQWTLIRQDKRLNLMHRKATDLRDRFRTKFPNVYREGGSINTKNANVVEQSFIGSNDSSVTEPPTAHDRDTSTISMLLSGNILKTTSNRAQSDVADAGPGKRCSYQTPSNDTGPMNATDPIMLPPPPPALPDLPSVTNSSLFSLQMDDVGSGSVDDSSWGDNTLPPLVWDELT</sequence>
<dbReference type="Proteomes" id="UP000670092">
    <property type="component" value="Unassembled WGS sequence"/>
</dbReference>
<feature type="region of interest" description="Disordered" evidence="2">
    <location>
        <begin position="388"/>
        <end position="443"/>
    </location>
</feature>
<feature type="compositionally biased region" description="Low complexity" evidence="2">
    <location>
        <begin position="29"/>
        <end position="43"/>
    </location>
</feature>
<dbReference type="CDD" id="cd11660">
    <property type="entry name" value="SANT_TRF"/>
    <property type="match status" value="2"/>
</dbReference>
<dbReference type="EMBL" id="JAEVHI010000001">
    <property type="protein sequence ID" value="KAG5304303.1"/>
    <property type="molecule type" value="Genomic_DNA"/>
</dbReference>
<gene>
    <name evidence="5" type="ORF">I7I52_02580</name>
</gene>
<proteinExistence type="predicted"/>
<feature type="compositionally biased region" description="Polar residues" evidence="2">
    <location>
        <begin position="388"/>
        <end position="399"/>
    </location>
</feature>